<sequence length="29" mass="3377">MASKDECNNDYPARSKKKRQEDMYNALLG</sequence>
<proteinExistence type="predicted"/>
<evidence type="ECO:0000256" key="1">
    <source>
        <dbReference type="SAM" id="MobiDB-lite"/>
    </source>
</evidence>
<accession>A0A0A9ELC4</accession>
<feature type="region of interest" description="Disordered" evidence="1">
    <location>
        <begin position="1"/>
        <end position="29"/>
    </location>
</feature>
<name>A0A0A9ELC4_ARUDO</name>
<dbReference type="EMBL" id="GBRH01201038">
    <property type="protein sequence ID" value="JAD96857.1"/>
    <property type="molecule type" value="Transcribed_RNA"/>
</dbReference>
<organism evidence="2">
    <name type="scientific">Arundo donax</name>
    <name type="common">Giant reed</name>
    <name type="synonym">Donax arundinaceus</name>
    <dbReference type="NCBI Taxonomy" id="35708"/>
    <lineage>
        <taxon>Eukaryota</taxon>
        <taxon>Viridiplantae</taxon>
        <taxon>Streptophyta</taxon>
        <taxon>Embryophyta</taxon>
        <taxon>Tracheophyta</taxon>
        <taxon>Spermatophyta</taxon>
        <taxon>Magnoliopsida</taxon>
        <taxon>Liliopsida</taxon>
        <taxon>Poales</taxon>
        <taxon>Poaceae</taxon>
        <taxon>PACMAD clade</taxon>
        <taxon>Arundinoideae</taxon>
        <taxon>Arundineae</taxon>
        <taxon>Arundo</taxon>
    </lineage>
</organism>
<reference evidence="2" key="2">
    <citation type="journal article" date="2015" name="Data Brief">
        <title>Shoot transcriptome of the giant reed, Arundo donax.</title>
        <authorList>
            <person name="Barrero R.A."/>
            <person name="Guerrero F.D."/>
            <person name="Moolhuijzen P."/>
            <person name="Goolsby J.A."/>
            <person name="Tidwell J."/>
            <person name="Bellgard S.E."/>
            <person name="Bellgard M.I."/>
        </authorList>
    </citation>
    <scope>NUCLEOTIDE SEQUENCE</scope>
    <source>
        <tissue evidence="2">Shoot tissue taken approximately 20 cm above the soil surface</tissue>
    </source>
</reference>
<protein>
    <submittedName>
        <fullName evidence="2">Uncharacterized protein</fullName>
    </submittedName>
</protein>
<reference evidence="2" key="1">
    <citation type="submission" date="2014-09" db="EMBL/GenBank/DDBJ databases">
        <authorList>
            <person name="Magalhaes I.L.F."/>
            <person name="Oliveira U."/>
            <person name="Santos F.R."/>
            <person name="Vidigal T.H.D.A."/>
            <person name="Brescovit A.D."/>
            <person name="Santos A.J."/>
        </authorList>
    </citation>
    <scope>NUCLEOTIDE SEQUENCE</scope>
    <source>
        <tissue evidence="2">Shoot tissue taken approximately 20 cm above the soil surface</tissue>
    </source>
</reference>
<evidence type="ECO:0000313" key="2">
    <source>
        <dbReference type="EMBL" id="JAD96857.1"/>
    </source>
</evidence>
<dbReference type="AlphaFoldDB" id="A0A0A9ELC4"/>